<evidence type="ECO:0000259" key="14">
    <source>
        <dbReference type="Pfam" id="PF00149"/>
    </source>
</evidence>
<evidence type="ECO:0000256" key="1">
    <source>
        <dbReference type="ARBA" id="ARBA00004613"/>
    </source>
</evidence>
<evidence type="ECO:0000256" key="2">
    <source>
        <dbReference type="ARBA" id="ARBA00006654"/>
    </source>
</evidence>
<accession>A0A9N9RJP0</accession>
<feature type="domain" description="5'-Nucleotidase C-terminal" evidence="15">
    <location>
        <begin position="338"/>
        <end position="491"/>
    </location>
</feature>
<comment type="similarity">
    <text evidence="2 13">Belongs to the 5'-nucleotidase family.</text>
</comment>
<dbReference type="SUPFAM" id="SSF55816">
    <property type="entry name" value="5'-nucleotidase (syn. UDP-sugar hydrolase), C-terminal domain"/>
    <property type="match status" value="1"/>
</dbReference>
<dbReference type="PANTHER" id="PTHR11575">
    <property type="entry name" value="5'-NUCLEOTIDASE-RELATED"/>
    <property type="match status" value="1"/>
</dbReference>
<evidence type="ECO:0000259" key="15">
    <source>
        <dbReference type="Pfam" id="PF02872"/>
    </source>
</evidence>
<dbReference type="InterPro" id="IPR004843">
    <property type="entry name" value="Calcineurin-like_PHP"/>
</dbReference>
<evidence type="ECO:0000256" key="5">
    <source>
        <dbReference type="ARBA" id="ARBA00022525"/>
    </source>
</evidence>
<dbReference type="GO" id="GO:0005615">
    <property type="term" value="C:extracellular space"/>
    <property type="evidence" value="ECO:0007669"/>
    <property type="project" value="UniProtKB-ARBA"/>
</dbReference>
<evidence type="ECO:0000256" key="6">
    <source>
        <dbReference type="ARBA" id="ARBA00022656"/>
    </source>
</evidence>
<evidence type="ECO:0000256" key="7">
    <source>
        <dbReference type="ARBA" id="ARBA00022723"/>
    </source>
</evidence>
<evidence type="ECO:0000313" key="16">
    <source>
        <dbReference type="EMBL" id="CAG9797881.1"/>
    </source>
</evidence>
<reference evidence="16" key="1">
    <citation type="submission" date="2022-01" db="EMBL/GenBank/DDBJ databases">
        <authorList>
            <person name="King R."/>
        </authorList>
    </citation>
    <scope>NUCLEOTIDE SEQUENCE</scope>
</reference>
<dbReference type="FunFam" id="3.60.21.10:FF:000020">
    <property type="entry name" value="NT5E isoform 4"/>
    <property type="match status" value="1"/>
</dbReference>
<reference evidence="16" key="2">
    <citation type="submission" date="2022-10" db="EMBL/GenBank/DDBJ databases">
        <authorList>
            <consortium name="ENA_rothamsted_submissions"/>
            <consortium name="culmorum"/>
            <person name="King R."/>
        </authorList>
    </citation>
    <scope>NUCLEOTIDE SEQUENCE</scope>
</reference>
<comment type="subcellular location">
    <subcellularLocation>
        <location evidence="1">Secreted</location>
    </subcellularLocation>
</comment>
<dbReference type="Pfam" id="PF02872">
    <property type="entry name" value="5_nucleotid_C"/>
    <property type="match status" value="1"/>
</dbReference>
<name>A0A9N9RJP0_9DIPT</name>
<dbReference type="Proteomes" id="UP001153620">
    <property type="component" value="Chromosome 1"/>
</dbReference>
<dbReference type="GO" id="GO:0008253">
    <property type="term" value="F:5'-nucleotidase activity"/>
    <property type="evidence" value="ECO:0007669"/>
    <property type="project" value="TreeGrafter"/>
</dbReference>
<keyword evidence="7" id="KW-0479">Metal-binding</keyword>
<keyword evidence="5" id="KW-0964">Secreted</keyword>
<dbReference type="SUPFAM" id="SSF56300">
    <property type="entry name" value="Metallo-dependent phosphatases"/>
    <property type="match status" value="1"/>
</dbReference>
<dbReference type="CDD" id="cd07409">
    <property type="entry name" value="MPP_CD73_N"/>
    <property type="match status" value="1"/>
</dbReference>
<feature type="domain" description="Calcineurin-like phosphoesterase" evidence="14">
    <location>
        <begin position="26"/>
        <end position="235"/>
    </location>
</feature>
<proteinExistence type="inferred from homology"/>
<evidence type="ECO:0000256" key="4">
    <source>
        <dbReference type="ARBA" id="ARBA00022442"/>
    </source>
</evidence>
<dbReference type="EC" id="3.6.1.5" evidence="3"/>
<keyword evidence="6" id="KW-0800">Toxin</keyword>
<dbReference type="InterPro" id="IPR029052">
    <property type="entry name" value="Metallo-depent_PP-like"/>
</dbReference>
<keyword evidence="17" id="KW-1185">Reference proteome</keyword>
<dbReference type="Gene3D" id="3.60.21.10">
    <property type="match status" value="1"/>
</dbReference>
<keyword evidence="10 13" id="KW-0378">Hydrolase</keyword>
<dbReference type="InterPro" id="IPR006179">
    <property type="entry name" value="5_nucleotidase/apyrase"/>
</dbReference>
<evidence type="ECO:0000256" key="9">
    <source>
        <dbReference type="ARBA" id="ARBA00022741"/>
    </source>
</evidence>
<evidence type="ECO:0000313" key="17">
    <source>
        <dbReference type="Proteomes" id="UP001153620"/>
    </source>
</evidence>
<gene>
    <name evidence="16" type="ORF">CHIRRI_LOCUS867</name>
</gene>
<organism evidence="16 17">
    <name type="scientific">Chironomus riparius</name>
    <dbReference type="NCBI Taxonomy" id="315576"/>
    <lineage>
        <taxon>Eukaryota</taxon>
        <taxon>Metazoa</taxon>
        <taxon>Ecdysozoa</taxon>
        <taxon>Arthropoda</taxon>
        <taxon>Hexapoda</taxon>
        <taxon>Insecta</taxon>
        <taxon>Pterygota</taxon>
        <taxon>Neoptera</taxon>
        <taxon>Endopterygota</taxon>
        <taxon>Diptera</taxon>
        <taxon>Nematocera</taxon>
        <taxon>Chironomoidea</taxon>
        <taxon>Chironomidae</taxon>
        <taxon>Chironominae</taxon>
        <taxon>Chironomus</taxon>
    </lineage>
</organism>
<dbReference type="InterPro" id="IPR036907">
    <property type="entry name" value="5'-Nucleotdase_C_sf"/>
</dbReference>
<keyword evidence="4" id="KW-1201">Platelet aggregation inhibiting toxin</keyword>
<dbReference type="Gene3D" id="3.90.780.10">
    <property type="entry name" value="5'-Nucleotidase, C-terminal domain"/>
    <property type="match status" value="1"/>
</dbReference>
<evidence type="ECO:0000256" key="11">
    <source>
        <dbReference type="ARBA" id="ARBA00023180"/>
    </source>
</evidence>
<keyword evidence="12" id="KW-1199">Hemostasis impairing toxin</keyword>
<dbReference type="GO" id="GO:0090729">
    <property type="term" value="F:toxin activity"/>
    <property type="evidence" value="ECO:0007669"/>
    <property type="project" value="UniProtKB-KW"/>
</dbReference>
<evidence type="ECO:0000256" key="10">
    <source>
        <dbReference type="ARBA" id="ARBA00022801"/>
    </source>
</evidence>
<protein>
    <recommendedName>
        <fullName evidence="3">apyrase</fullName>
        <ecNumber evidence="3">3.6.1.5</ecNumber>
    </recommendedName>
</protein>
<dbReference type="GO" id="GO:0000166">
    <property type="term" value="F:nucleotide binding"/>
    <property type="evidence" value="ECO:0007669"/>
    <property type="project" value="UniProtKB-KW"/>
</dbReference>
<feature type="signal peptide" evidence="13">
    <location>
        <begin position="1"/>
        <end position="18"/>
    </location>
</feature>
<dbReference type="EMBL" id="OU895877">
    <property type="protein sequence ID" value="CAG9797881.1"/>
    <property type="molecule type" value="Genomic_DNA"/>
</dbReference>
<keyword evidence="8 13" id="KW-0732">Signal</keyword>
<evidence type="ECO:0000256" key="13">
    <source>
        <dbReference type="RuleBase" id="RU362119"/>
    </source>
</evidence>
<feature type="chain" id="PRO_5040545639" description="apyrase" evidence="13">
    <location>
        <begin position="19"/>
        <end position="530"/>
    </location>
</feature>
<keyword evidence="11" id="KW-0325">Glycoprotein</keyword>
<dbReference type="PANTHER" id="PTHR11575:SF32">
    <property type="entry name" value="APYRASE-LIKE PROTEIN"/>
    <property type="match status" value="1"/>
</dbReference>
<dbReference type="GO" id="GO:0004050">
    <property type="term" value="F:apyrase activity"/>
    <property type="evidence" value="ECO:0007669"/>
    <property type="project" value="UniProtKB-EC"/>
</dbReference>
<evidence type="ECO:0000256" key="8">
    <source>
        <dbReference type="ARBA" id="ARBA00022729"/>
    </source>
</evidence>
<evidence type="ECO:0000256" key="12">
    <source>
        <dbReference type="ARBA" id="ARBA00023240"/>
    </source>
</evidence>
<dbReference type="AlphaFoldDB" id="A0A9N9RJP0"/>
<keyword evidence="9 13" id="KW-0547">Nucleotide-binding</keyword>
<sequence>MKSLGIFTWLILTKCVSSSEDLFPLTIIHMNDMHARFEETNTLANTCKENDNCIGGFARVVTKVKELRANSPNPIFLNAADNFQGTYWYNLFRWNVTQYFLNLEPADAMTLGNHEFDHGIEGLLPFLERIKTPILSCNINATLEPKFAEKFNNSIILERSGRKIGIVGVTTTFPSGWGRAKVLPEVEYVRKEVDKLVEQGIKIIIVLSHSGLDVDKEIAKHGGPIDLIVGGHTHSFLFSGKPVGPDKPVGEYPTIETPENGHQVLIVQASAFNKYLGNIKLFFDEDGEVKRYEGAPIFLSHEVPQDPMILEELKPWKTVVDALLKKNVGYVKHQHDSFCYNRECGMGNLVADSMTFAFSNNRSEGEWTAVSIALHGPGLVRAGLSPGRVILADLFTTTPFENKVVLLELPGFAIREALEFSVSKPILHVMQVSGIKVVYDLKKNPFNRIVDLKVLCQKCDKPRYEAINDEKYYRVTLSDYLANGGDSFSMFPKYGRNKLEGPLDIDVLSEYVRKASPINTPSLLKRIQFV</sequence>
<dbReference type="FunFam" id="3.90.780.10:FF:000004">
    <property type="entry name" value="UDP-sugar hydrolase, putative"/>
    <property type="match status" value="1"/>
</dbReference>
<dbReference type="GO" id="GO:0006196">
    <property type="term" value="P:AMP catabolic process"/>
    <property type="evidence" value="ECO:0007669"/>
    <property type="project" value="TreeGrafter"/>
</dbReference>
<dbReference type="Pfam" id="PF00149">
    <property type="entry name" value="Metallophos"/>
    <property type="match status" value="1"/>
</dbReference>
<dbReference type="GO" id="GO:0046872">
    <property type="term" value="F:metal ion binding"/>
    <property type="evidence" value="ECO:0007669"/>
    <property type="project" value="UniProtKB-KW"/>
</dbReference>
<evidence type="ECO:0000256" key="3">
    <source>
        <dbReference type="ARBA" id="ARBA00012148"/>
    </source>
</evidence>
<dbReference type="OrthoDB" id="7722975at2759"/>
<dbReference type="InterPro" id="IPR008334">
    <property type="entry name" value="5'-Nucleotdase_C"/>
</dbReference>
<dbReference type="PRINTS" id="PR01607">
    <property type="entry name" value="APYRASEFAMLY"/>
</dbReference>
<dbReference type="GO" id="GO:0005886">
    <property type="term" value="C:plasma membrane"/>
    <property type="evidence" value="ECO:0007669"/>
    <property type="project" value="TreeGrafter"/>
</dbReference>